<accession>M1QAT3</accession>
<protein>
    <submittedName>
        <fullName evidence="1">Uncharacterized protein</fullName>
    </submittedName>
</protein>
<dbReference type="AlphaFoldDB" id="M1QAT3"/>
<evidence type="ECO:0000313" key="2">
    <source>
        <dbReference type="Proteomes" id="UP000011718"/>
    </source>
</evidence>
<dbReference type="BioCyc" id="MMAZ1236903:G139K-1903-MONOMER"/>
<organism evidence="1 2">
    <name type="scientific">Methanosarcina mazei Tuc01</name>
    <dbReference type="NCBI Taxonomy" id="1236903"/>
    <lineage>
        <taxon>Archaea</taxon>
        <taxon>Methanobacteriati</taxon>
        <taxon>Methanobacteriota</taxon>
        <taxon>Stenosarchaea group</taxon>
        <taxon>Methanomicrobia</taxon>
        <taxon>Methanosarcinales</taxon>
        <taxon>Methanosarcinaceae</taxon>
        <taxon>Methanosarcina</taxon>
    </lineage>
</organism>
<name>M1QAT3_METMZ</name>
<dbReference type="HOGENOM" id="CLU_3178592_0_0_2"/>
<proteinExistence type="predicted"/>
<dbReference type="EMBL" id="CP004144">
    <property type="protein sequence ID" value="AGF97328.1"/>
    <property type="molecule type" value="Genomic_DNA"/>
</dbReference>
<sequence length="46" mass="5742">MRDIENIERYRKKSRDIENIERYRKKSRHIENQLFLAYGFMISPVP</sequence>
<dbReference type="KEGG" id="mmaz:MmTuc01_1995"/>
<dbReference type="Proteomes" id="UP000011718">
    <property type="component" value="Chromosome"/>
</dbReference>
<gene>
    <name evidence="1" type="ORF">MmTuc01_1995</name>
</gene>
<evidence type="ECO:0000313" key="1">
    <source>
        <dbReference type="EMBL" id="AGF97328.1"/>
    </source>
</evidence>
<reference evidence="1 2" key="1">
    <citation type="journal article" date="2013" name="Genome Announc.">
        <title>Complete Genome of a Methanosarcina mazei Strain Isolated from Sediment Samples from an Amazonian Flooded Area.</title>
        <authorList>
            <person name="Assis das Gracas D."/>
            <person name="Thiago Juca Ramos R."/>
            <person name="Vieira Araujo A.C."/>
            <person name="Zahlouth R."/>
            <person name="Ribeiro Carneiro A."/>
            <person name="Souza Lopes T."/>
            <person name="Azevedo Barauna R."/>
            <person name="Azevedo V."/>
            <person name="Cruz Schneider M.P."/>
            <person name="Pellizari V.H."/>
            <person name="Silva A."/>
        </authorList>
    </citation>
    <scope>NUCLEOTIDE SEQUENCE [LARGE SCALE GENOMIC DNA]</scope>
    <source>
        <strain evidence="1 2">Tuc01</strain>
    </source>
</reference>